<protein>
    <recommendedName>
        <fullName evidence="6">Dolichyl-diphosphooligosaccharide-protein glycosyltransferase subunit OST5</fullName>
    </recommendedName>
</protein>
<dbReference type="InterPro" id="IPR007915">
    <property type="entry name" value="TMEM258/Ost5"/>
</dbReference>
<keyword evidence="8" id="KW-1185">Reference proteome</keyword>
<evidence type="ECO:0000313" key="7">
    <source>
        <dbReference type="EMBL" id="KAH8990100.1"/>
    </source>
</evidence>
<evidence type="ECO:0000256" key="4">
    <source>
        <dbReference type="ARBA" id="ARBA00022989"/>
    </source>
</evidence>
<gene>
    <name evidence="7" type="ORF">EDB92DRAFT_1799327</name>
</gene>
<keyword evidence="3 6" id="KW-0812">Transmembrane</keyword>
<accession>A0AAD4QCV1</accession>
<evidence type="ECO:0000256" key="3">
    <source>
        <dbReference type="ARBA" id="ARBA00022692"/>
    </source>
</evidence>
<feature type="transmembrane region" description="Helical" evidence="6">
    <location>
        <begin position="18"/>
        <end position="38"/>
    </location>
</feature>
<comment type="similarity">
    <text evidence="2 6">Belongs to the OST5 family.</text>
</comment>
<evidence type="ECO:0000256" key="1">
    <source>
        <dbReference type="ARBA" id="ARBA00004141"/>
    </source>
</evidence>
<dbReference type="Proteomes" id="UP001201163">
    <property type="component" value="Unassembled WGS sequence"/>
</dbReference>
<dbReference type="GO" id="GO:0006487">
    <property type="term" value="P:protein N-linked glycosylation"/>
    <property type="evidence" value="ECO:0007669"/>
    <property type="project" value="UniProtKB-UniRule"/>
</dbReference>
<comment type="subunit">
    <text evidence="6">Component of the oligosaccharyltransferase (OST) complex.</text>
</comment>
<evidence type="ECO:0000313" key="8">
    <source>
        <dbReference type="Proteomes" id="UP001201163"/>
    </source>
</evidence>
<dbReference type="AlphaFoldDB" id="A0AAD4QCV1"/>
<keyword evidence="5 6" id="KW-0472">Membrane</keyword>
<dbReference type="GO" id="GO:0008250">
    <property type="term" value="C:oligosaccharyltransferase complex"/>
    <property type="evidence" value="ECO:0007669"/>
    <property type="project" value="UniProtKB-UniRule"/>
</dbReference>
<keyword evidence="4 6" id="KW-1133">Transmembrane helix</keyword>
<evidence type="ECO:0000256" key="6">
    <source>
        <dbReference type="RuleBase" id="RU367008"/>
    </source>
</evidence>
<feature type="non-terminal residue" evidence="7">
    <location>
        <position position="75"/>
    </location>
</feature>
<dbReference type="EMBL" id="JAKELL010000032">
    <property type="protein sequence ID" value="KAH8990100.1"/>
    <property type="molecule type" value="Genomic_DNA"/>
</dbReference>
<organism evidence="7 8">
    <name type="scientific">Lactarius akahatsu</name>
    <dbReference type="NCBI Taxonomy" id="416441"/>
    <lineage>
        <taxon>Eukaryota</taxon>
        <taxon>Fungi</taxon>
        <taxon>Dikarya</taxon>
        <taxon>Basidiomycota</taxon>
        <taxon>Agaricomycotina</taxon>
        <taxon>Agaricomycetes</taxon>
        <taxon>Russulales</taxon>
        <taxon>Russulaceae</taxon>
        <taxon>Lactarius</taxon>
    </lineage>
</organism>
<comment type="subcellular location">
    <subcellularLocation>
        <location evidence="1 6">Membrane</location>
        <topology evidence="1 6">Multi-pass membrane protein</topology>
    </subcellularLocation>
</comment>
<name>A0AAD4QCV1_9AGAM</name>
<evidence type="ECO:0000256" key="5">
    <source>
        <dbReference type="ARBA" id="ARBA00023136"/>
    </source>
</evidence>
<proteinExistence type="inferred from homology"/>
<evidence type="ECO:0000256" key="2">
    <source>
        <dbReference type="ARBA" id="ARBA00009825"/>
    </source>
</evidence>
<feature type="transmembrane region" description="Helical" evidence="6">
    <location>
        <begin position="50"/>
        <end position="74"/>
    </location>
</feature>
<sequence length="75" mass="7929">QHLHSVAPAFSPYVPVSFLSYLAFVLLAATFGLAFYFTTLPKSTIPTREAVVAIVASTLGSFGVVALFCSVGVYV</sequence>
<comment type="function">
    <text evidence="6">Subunit of the oligosaccharyl transferase (OST) complex that catalyzes the initial transfer of a defined glycan (Glc(3)Man(9)GlcNAc(2) in eukaryotes) from the lipid carrier dolichol-pyrophosphate to an asparagine residue within an Asn-X-Ser/Thr consensus motif in nascent polypeptide chains, the first step in protein N-glycosylation. N-glycosylation occurs cotranslationally and the complex associates with the Sec61 complex at the channel-forming translocon complex that mediates protein translocation across the endoplasmic reticulum (ER). All subunits are required for a maximal enzyme activity.</text>
</comment>
<dbReference type="Pfam" id="PF05251">
    <property type="entry name" value="Ost5"/>
    <property type="match status" value="1"/>
</dbReference>
<comment type="caution">
    <text evidence="7">The sequence shown here is derived from an EMBL/GenBank/DDBJ whole genome shotgun (WGS) entry which is preliminary data.</text>
</comment>
<reference evidence="7" key="1">
    <citation type="submission" date="2022-01" db="EMBL/GenBank/DDBJ databases">
        <title>Comparative genomics reveals a dynamic genome evolution in the ectomycorrhizal milk-cap (Lactarius) mushrooms.</title>
        <authorList>
            <consortium name="DOE Joint Genome Institute"/>
            <person name="Lebreton A."/>
            <person name="Tang N."/>
            <person name="Kuo A."/>
            <person name="LaButti K."/>
            <person name="Drula E."/>
            <person name="Barry K."/>
            <person name="Clum A."/>
            <person name="Lipzen A."/>
            <person name="Mousain D."/>
            <person name="Ng V."/>
            <person name="Wang R."/>
            <person name="Wang X."/>
            <person name="Dai Y."/>
            <person name="Henrissat B."/>
            <person name="Grigoriev I.V."/>
            <person name="Guerin-Laguette A."/>
            <person name="Yu F."/>
            <person name="Martin F.M."/>
        </authorList>
    </citation>
    <scope>NUCLEOTIDE SEQUENCE</scope>
    <source>
        <strain evidence="7">QP</strain>
    </source>
</reference>